<evidence type="ECO:0000256" key="3">
    <source>
        <dbReference type="ARBA" id="ARBA00022989"/>
    </source>
</evidence>
<reference evidence="7 8" key="1">
    <citation type="submission" date="2016-06" db="EMBL/GenBank/DDBJ databases">
        <title>Evolution of pathogenesis and genome organization in the Tremellales.</title>
        <authorList>
            <person name="Cuomo C."/>
            <person name="Litvintseva A."/>
            <person name="Heitman J."/>
            <person name="Chen Y."/>
            <person name="Sun S."/>
            <person name="Springer D."/>
            <person name="Dromer F."/>
            <person name="Young S."/>
            <person name="Zeng Q."/>
            <person name="Chapman S."/>
            <person name="Gujja S."/>
            <person name="Saif S."/>
            <person name="Birren B."/>
        </authorList>
    </citation>
    <scope>NUCLEOTIDE SEQUENCE [LARGE SCALE GENOMIC DNA]</scope>
    <source>
        <strain evidence="7 8">CBS 7118</strain>
    </source>
</reference>
<evidence type="ECO:0000256" key="4">
    <source>
        <dbReference type="ARBA" id="ARBA00023136"/>
    </source>
</evidence>
<dbReference type="EMBL" id="AWGH01000018">
    <property type="protein sequence ID" value="ODN92045.1"/>
    <property type="molecule type" value="Genomic_DNA"/>
</dbReference>
<feature type="region of interest" description="Disordered" evidence="5">
    <location>
        <begin position="1"/>
        <end position="123"/>
    </location>
</feature>
<feature type="compositionally biased region" description="Polar residues" evidence="5">
    <location>
        <begin position="431"/>
        <end position="442"/>
    </location>
</feature>
<dbReference type="Pfam" id="PF10176">
    <property type="entry name" value="NEDD4_Bsd2"/>
    <property type="match status" value="1"/>
</dbReference>
<keyword evidence="2 6" id="KW-0812">Transmembrane</keyword>
<keyword evidence="4 6" id="KW-0472">Membrane</keyword>
<sequence>MSRYDVDVGPDSPTNTTRSRRSSLHSIASRRFNPRRQPSIPMPDPGEMDAAFDAPTADDGEDEGETHGLLSSSQHRGRVPGDYDFERDYTLPPESPPPFQPYSSHHPAPGNSHGIIPTTAPARPSPARHFLGGILPTSFLPRQQEAGSSQRTVGGGMSGVFDNLAARPDRERAAEGDLDYIPEDESKDAPPSYQNALRDAVPPYWDTTVVLPSSNSPFGPLSSSVSVVVSVSFQFVGFLLTYVLHTTHAAKYGSRAGLGLTLIQVGLNIRAKAVELIDQNRFPAPVSDDPSDPPSGGQTLSDEEIAENAIEAIWGPGASPWPAVFREPNAPEGSSGTIVHNTHEAEQWAMAHNRTLTQMLDLPSAADVGKANEYFSFLLMSVGWFIVLTSVGGWWRVKRFERGLRRAQRESEEAQAEAAAGRGEGAEGENNLETVTTSTSPREPSPNELAYYTAPFTQAFSGARHIRDGFFGLHGSRIDTRDEPDAPPEDGQVRTGWMRFARGRRGQGHTAVPQDDEDEHELLDAQGFGLGPMAYDAGEAPGAEHRRHRGLWG</sequence>
<dbReference type="PANTHER" id="PTHR13396">
    <property type="entry name" value="NEDD4 FAMILY INTERACTING PROTEIN 1/2"/>
    <property type="match status" value="1"/>
</dbReference>
<feature type="region of interest" description="Disordered" evidence="5">
    <location>
        <begin position="407"/>
        <end position="446"/>
    </location>
</feature>
<dbReference type="GO" id="GO:0007034">
    <property type="term" value="P:vacuolar transport"/>
    <property type="evidence" value="ECO:0007669"/>
    <property type="project" value="InterPro"/>
</dbReference>
<comment type="subcellular location">
    <subcellularLocation>
        <location evidence="1">Membrane</location>
        <topology evidence="1">Multi-pass membrane protein</topology>
    </subcellularLocation>
</comment>
<dbReference type="AlphaFoldDB" id="A0A1E3IUC7"/>
<name>A0A1E3IUC7_9TREE</name>
<dbReference type="GO" id="GO:0031398">
    <property type="term" value="P:positive regulation of protein ubiquitination"/>
    <property type="evidence" value="ECO:0007669"/>
    <property type="project" value="TreeGrafter"/>
</dbReference>
<feature type="transmembrane region" description="Helical" evidence="6">
    <location>
        <begin position="374"/>
        <end position="395"/>
    </location>
</feature>
<evidence type="ECO:0000256" key="2">
    <source>
        <dbReference type="ARBA" id="ARBA00022692"/>
    </source>
</evidence>
<dbReference type="GO" id="GO:0005794">
    <property type="term" value="C:Golgi apparatus"/>
    <property type="evidence" value="ECO:0007669"/>
    <property type="project" value="TreeGrafter"/>
</dbReference>
<feature type="compositionally biased region" description="Basic and acidic residues" evidence="5">
    <location>
        <begin position="79"/>
        <end position="89"/>
    </location>
</feature>
<gene>
    <name evidence="7" type="ORF">L198_05717</name>
</gene>
<dbReference type="GO" id="GO:0048471">
    <property type="term" value="C:perinuclear region of cytoplasm"/>
    <property type="evidence" value="ECO:0007669"/>
    <property type="project" value="TreeGrafter"/>
</dbReference>
<accession>A0A1E3IUC7</accession>
<dbReference type="PANTHER" id="PTHR13396:SF5">
    <property type="entry name" value="NEDD4 FAMILY INTERACTING PROTEIN"/>
    <property type="match status" value="1"/>
</dbReference>
<dbReference type="GO" id="GO:0016020">
    <property type="term" value="C:membrane"/>
    <property type="evidence" value="ECO:0007669"/>
    <property type="project" value="UniProtKB-SubCell"/>
</dbReference>
<evidence type="ECO:0000256" key="1">
    <source>
        <dbReference type="ARBA" id="ARBA00004141"/>
    </source>
</evidence>
<dbReference type="OrthoDB" id="10003116at2759"/>
<evidence type="ECO:0000313" key="8">
    <source>
        <dbReference type="Proteomes" id="UP000094819"/>
    </source>
</evidence>
<dbReference type="GO" id="GO:0030001">
    <property type="term" value="P:metal ion transport"/>
    <property type="evidence" value="ECO:0007669"/>
    <property type="project" value="InterPro"/>
</dbReference>
<keyword evidence="3 6" id="KW-1133">Transmembrane helix</keyword>
<dbReference type="RefSeq" id="XP_019030179.1">
    <property type="nucleotide sequence ID" value="XM_019177795.1"/>
</dbReference>
<dbReference type="GO" id="GO:0006511">
    <property type="term" value="P:ubiquitin-dependent protein catabolic process"/>
    <property type="evidence" value="ECO:0007669"/>
    <property type="project" value="TreeGrafter"/>
</dbReference>
<dbReference type="GO" id="GO:0005783">
    <property type="term" value="C:endoplasmic reticulum"/>
    <property type="evidence" value="ECO:0007669"/>
    <property type="project" value="TreeGrafter"/>
</dbReference>
<dbReference type="InterPro" id="IPR019325">
    <property type="entry name" value="NEDD4/Bsd2"/>
</dbReference>
<protein>
    <submittedName>
        <fullName evidence="7">Metal homeostatis protein bsd2</fullName>
    </submittedName>
</protein>
<comment type="caution">
    <text evidence="7">The sequence shown here is derived from an EMBL/GenBank/DDBJ whole genome shotgun (WGS) entry which is preliminary data.</text>
</comment>
<organism evidence="7 8">
    <name type="scientific">Cryptococcus wingfieldii CBS 7118</name>
    <dbReference type="NCBI Taxonomy" id="1295528"/>
    <lineage>
        <taxon>Eukaryota</taxon>
        <taxon>Fungi</taxon>
        <taxon>Dikarya</taxon>
        <taxon>Basidiomycota</taxon>
        <taxon>Agaricomycotina</taxon>
        <taxon>Tremellomycetes</taxon>
        <taxon>Tremellales</taxon>
        <taxon>Cryptococcaceae</taxon>
        <taxon>Cryptococcus</taxon>
    </lineage>
</organism>
<dbReference type="GeneID" id="30194929"/>
<proteinExistence type="predicted"/>
<dbReference type="Proteomes" id="UP000094819">
    <property type="component" value="Unassembled WGS sequence"/>
</dbReference>
<evidence type="ECO:0000256" key="6">
    <source>
        <dbReference type="SAM" id="Phobius"/>
    </source>
</evidence>
<evidence type="ECO:0000256" key="5">
    <source>
        <dbReference type="SAM" id="MobiDB-lite"/>
    </source>
</evidence>
<evidence type="ECO:0000313" key="7">
    <source>
        <dbReference type="EMBL" id="ODN92045.1"/>
    </source>
</evidence>
<keyword evidence="8" id="KW-1185">Reference proteome</keyword>